<name>A0A9W5TBI9_BABOV</name>
<organism evidence="1 2">
    <name type="scientific">Babesia ovis</name>
    <dbReference type="NCBI Taxonomy" id="5869"/>
    <lineage>
        <taxon>Eukaryota</taxon>
        <taxon>Sar</taxon>
        <taxon>Alveolata</taxon>
        <taxon>Apicomplexa</taxon>
        <taxon>Aconoidasida</taxon>
        <taxon>Piroplasmida</taxon>
        <taxon>Babesiidae</taxon>
        <taxon>Babesia</taxon>
    </lineage>
</organism>
<dbReference type="EMBL" id="BLIY01000017">
    <property type="protein sequence ID" value="GFE54940.1"/>
    <property type="molecule type" value="Genomic_DNA"/>
</dbReference>
<keyword evidence="2" id="KW-1185">Reference proteome</keyword>
<accession>A0A9W5TBI9</accession>
<protein>
    <submittedName>
        <fullName evidence="1">Uncharacterized protein</fullName>
    </submittedName>
</protein>
<comment type="caution">
    <text evidence="1">The sequence shown here is derived from an EMBL/GenBank/DDBJ whole genome shotgun (WGS) entry which is preliminary data.</text>
</comment>
<dbReference type="OrthoDB" id="346528at2759"/>
<evidence type="ECO:0000313" key="1">
    <source>
        <dbReference type="EMBL" id="GFE54940.1"/>
    </source>
</evidence>
<dbReference type="AlphaFoldDB" id="A0A9W5TBI9"/>
<evidence type="ECO:0000313" key="2">
    <source>
        <dbReference type="Proteomes" id="UP001057455"/>
    </source>
</evidence>
<gene>
    <name evidence="1" type="ORF">BaOVIS_023440</name>
</gene>
<dbReference type="Proteomes" id="UP001057455">
    <property type="component" value="Unassembled WGS sequence"/>
</dbReference>
<sequence length="147" mass="16897">MWALRMLRRRAGAFESCLPPSSHIQNQRRWLGQAPSGRQVNTADAAWDEAKKLFYKPSLGYPEFAKRVDAFRMLAFWAMLTGLTLDLVINPPQSSYWTKWNLLKMPSRLMDKFGQQSKTPTATGAIPNLDDEHLTEAAREYHRVCNL</sequence>
<proteinExistence type="predicted"/>
<reference evidence="1" key="1">
    <citation type="submission" date="2019-12" db="EMBL/GenBank/DDBJ databases">
        <title>Genome sequence of Babesia ovis.</title>
        <authorList>
            <person name="Yamagishi J."/>
            <person name="Sevinc F."/>
            <person name="Xuan X."/>
        </authorList>
    </citation>
    <scope>NUCLEOTIDE SEQUENCE</scope>
    <source>
        <strain evidence="1">Selcuk</strain>
    </source>
</reference>